<proteinExistence type="predicted"/>
<evidence type="ECO:0000256" key="1">
    <source>
        <dbReference type="SAM" id="MobiDB-lite"/>
    </source>
</evidence>
<dbReference type="AlphaFoldDB" id="A0A0A9GA17"/>
<reference evidence="2" key="2">
    <citation type="journal article" date="2015" name="Data Brief">
        <title>Shoot transcriptome of the giant reed, Arundo donax.</title>
        <authorList>
            <person name="Barrero R.A."/>
            <person name="Guerrero F.D."/>
            <person name="Moolhuijzen P."/>
            <person name="Goolsby J.A."/>
            <person name="Tidwell J."/>
            <person name="Bellgard S.E."/>
            <person name="Bellgard M.I."/>
        </authorList>
    </citation>
    <scope>NUCLEOTIDE SEQUENCE</scope>
    <source>
        <tissue evidence="2">Shoot tissue taken approximately 20 cm above the soil surface</tissue>
    </source>
</reference>
<sequence>MRQREAVAPVEDGDAERDVGDEYERGGCGRGQVGGDGGRGEGERGAGLDAGALEGLARRDDDGVRHQRAGDGAEELLRRVGRERRRGHGERRGGGARRR</sequence>
<dbReference type="EMBL" id="GBRH01177602">
    <property type="protein sequence ID" value="JAE20294.1"/>
    <property type="molecule type" value="Transcribed_RNA"/>
</dbReference>
<evidence type="ECO:0000313" key="2">
    <source>
        <dbReference type="EMBL" id="JAE20294.1"/>
    </source>
</evidence>
<organism evidence="2">
    <name type="scientific">Arundo donax</name>
    <name type="common">Giant reed</name>
    <name type="synonym">Donax arundinaceus</name>
    <dbReference type="NCBI Taxonomy" id="35708"/>
    <lineage>
        <taxon>Eukaryota</taxon>
        <taxon>Viridiplantae</taxon>
        <taxon>Streptophyta</taxon>
        <taxon>Embryophyta</taxon>
        <taxon>Tracheophyta</taxon>
        <taxon>Spermatophyta</taxon>
        <taxon>Magnoliopsida</taxon>
        <taxon>Liliopsida</taxon>
        <taxon>Poales</taxon>
        <taxon>Poaceae</taxon>
        <taxon>PACMAD clade</taxon>
        <taxon>Arundinoideae</taxon>
        <taxon>Arundineae</taxon>
        <taxon>Arundo</taxon>
    </lineage>
</organism>
<protein>
    <submittedName>
        <fullName evidence="2">Uncharacterized protein</fullName>
    </submittedName>
</protein>
<feature type="region of interest" description="Disordered" evidence="1">
    <location>
        <begin position="1"/>
        <end position="99"/>
    </location>
</feature>
<feature type="compositionally biased region" description="Gly residues" evidence="1">
    <location>
        <begin position="28"/>
        <end position="37"/>
    </location>
</feature>
<name>A0A0A9GA17_ARUDO</name>
<feature type="compositionally biased region" description="Basic and acidic residues" evidence="1">
    <location>
        <begin position="56"/>
        <end position="80"/>
    </location>
</feature>
<feature type="compositionally biased region" description="Basic and acidic residues" evidence="1">
    <location>
        <begin position="16"/>
        <end position="27"/>
    </location>
</feature>
<accession>A0A0A9GA17</accession>
<feature type="compositionally biased region" description="Basic residues" evidence="1">
    <location>
        <begin position="81"/>
        <end position="99"/>
    </location>
</feature>
<reference evidence="2" key="1">
    <citation type="submission" date="2014-09" db="EMBL/GenBank/DDBJ databases">
        <authorList>
            <person name="Magalhaes I.L.F."/>
            <person name="Oliveira U."/>
            <person name="Santos F.R."/>
            <person name="Vidigal T.H.D.A."/>
            <person name="Brescovit A.D."/>
            <person name="Santos A.J."/>
        </authorList>
    </citation>
    <scope>NUCLEOTIDE SEQUENCE</scope>
    <source>
        <tissue evidence="2">Shoot tissue taken approximately 20 cm above the soil surface</tissue>
    </source>
</reference>